<evidence type="ECO:0000313" key="2">
    <source>
        <dbReference type="EMBL" id="MBC5603623.1"/>
    </source>
</evidence>
<evidence type="ECO:0000313" key="3">
    <source>
        <dbReference type="Proteomes" id="UP000600600"/>
    </source>
</evidence>
<feature type="transmembrane region" description="Helical" evidence="1">
    <location>
        <begin position="327"/>
        <end position="344"/>
    </location>
</feature>
<sequence>MIHFDTKYIKILGLIYLCLPVLIFFIGWLHWYISIPAILLLSFCLFTATRQNESFILSVSLNKLLFILTIIFCWVFLSGIGRYVWQNDDHLWRNAIFNDLLYREWPVYNGEYGLCYYIGFWLPSALIGKLFHSMLLGNMLQLFWTWIGMSVFYLLVSEYLGKIRIGVLFIMIFFSGIDIIGYGVEYLKGHSWSDFGEFLTLFPHIEWSHGSAFQASSVTTLLFWVFNQAVPFFVGMMLVLQNKNSRYTLFIYSLLLLFSPFPFVGFAPIIGYYYIKEIYDIGIKSFFKQHLCIENLTALFIILVVGLYYVSNIATGESGFRTPTSRYLFFLLTQYGIYLIFVFKDNKKDPILIIMCITAAIFPLIRLGEASDFCMRTNIPFIMYMMILFARFLYDSSVCRQFKIMALLVFLLGAITPFFEIARTVRGTYEEYKYGIDGEQKVTDRDSIFDDGLIGTNFVGNKESFFYRYLVRD</sequence>
<feature type="transmembrane region" description="Helical" evidence="1">
    <location>
        <begin position="249"/>
        <end position="275"/>
    </location>
</feature>
<accession>A0ABR7C741</accession>
<feature type="transmembrane region" description="Helical" evidence="1">
    <location>
        <begin position="379"/>
        <end position="394"/>
    </location>
</feature>
<comment type="caution">
    <text evidence="2">The sequence shown here is derived from an EMBL/GenBank/DDBJ whole genome shotgun (WGS) entry which is preliminary data.</text>
</comment>
<keyword evidence="3" id="KW-1185">Reference proteome</keyword>
<feature type="transmembrane region" description="Helical" evidence="1">
    <location>
        <begin position="130"/>
        <end position="156"/>
    </location>
</feature>
<keyword evidence="1" id="KW-1133">Transmembrane helix</keyword>
<feature type="transmembrane region" description="Helical" evidence="1">
    <location>
        <begin position="7"/>
        <end position="25"/>
    </location>
</feature>
<feature type="transmembrane region" description="Helical" evidence="1">
    <location>
        <begin position="350"/>
        <end position="367"/>
    </location>
</feature>
<keyword evidence="1" id="KW-0812">Transmembrane</keyword>
<evidence type="ECO:0000256" key="1">
    <source>
        <dbReference type="SAM" id="Phobius"/>
    </source>
</evidence>
<feature type="transmembrane region" description="Helical" evidence="1">
    <location>
        <begin position="400"/>
        <end position="419"/>
    </location>
</feature>
<dbReference type="Proteomes" id="UP000600600">
    <property type="component" value="Unassembled WGS sequence"/>
</dbReference>
<feature type="transmembrane region" description="Helical" evidence="1">
    <location>
        <begin position="295"/>
        <end position="315"/>
    </location>
</feature>
<dbReference type="RefSeq" id="WP_186966353.1">
    <property type="nucleotide sequence ID" value="NZ_CP182814.1"/>
</dbReference>
<evidence type="ECO:0008006" key="4">
    <source>
        <dbReference type="Google" id="ProtNLM"/>
    </source>
</evidence>
<proteinExistence type="predicted"/>
<feature type="transmembrane region" description="Helical" evidence="1">
    <location>
        <begin position="61"/>
        <end position="85"/>
    </location>
</feature>
<gene>
    <name evidence="2" type="ORF">H8S67_02885</name>
</gene>
<feature type="transmembrane region" description="Helical" evidence="1">
    <location>
        <begin position="221"/>
        <end position="240"/>
    </location>
</feature>
<keyword evidence="1" id="KW-0472">Membrane</keyword>
<organism evidence="2 3">
    <name type="scientific">Bacteroides difficilis</name>
    <dbReference type="NCBI Taxonomy" id="2763021"/>
    <lineage>
        <taxon>Bacteria</taxon>
        <taxon>Pseudomonadati</taxon>
        <taxon>Bacteroidota</taxon>
        <taxon>Bacteroidia</taxon>
        <taxon>Bacteroidales</taxon>
        <taxon>Bacteroidaceae</taxon>
        <taxon>Bacteroides</taxon>
    </lineage>
</organism>
<dbReference type="EMBL" id="JACOOE010000001">
    <property type="protein sequence ID" value="MBC5603623.1"/>
    <property type="molecule type" value="Genomic_DNA"/>
</dbReference>
<feature type="transmembrane region" description="Helical" evidence="1">
    <location>
        <begin position="163"/>
        <end position="184"/>
    </location>
</feature>
<name>A0ABR7C741_9BACE</name>
<protein>
    <recommendedName>
        <fullName evidence="4">Transmembrane protein</fullName>
    </recommendedName>
</protein>
<reference evidence="2 3" key="1">
    <citation type="submission" date="2020-08" db="EMBL/GenBank/DDBJ databases">
        <title>Genome public.</title>
        <authorList>
            <person name="Liu C."/>
            <person name="Sun Q."/>
        </authorList>
    </citation>
    <scope>NUCLEOTIDE SEQUENCE [LARGE SCALE GENOMIC DNA]</scope>
    <source>
        <strain evidence="2 3">M27</strain>
    </source>
</reference>